<evidence type="ECO:0000256" key="3">
    <source>
        <dbReference type="ARBA" id="ARBA00022737"/>
    </source>
</evidence>
<evidence type="ECO:0000256" key="4">
    <source>
        <dbReference type="ARBA" id="ARBA00023242"/>
    </source>
</evidence>
<evidence type="ECO:0000256" key="1">
    <source>
        <dbReference type="ARBA" id="ARBA00004123"/>
    </source>
</evidence>
<keyword evidence="2 5" id="KW-0853">WD repeat</keyword>
<dbReference type="GO" id="GO:0003682">
    <property type="term" value="F:chromatin binding"/>
    <property type="evidence" value="ECO:0007669"/>
    <property type="project" value="TreeGrafter"/>
</dbReference>
<feature type="compositionally biased region" description="Pro residues" evidence="6">
    <location>
        <begin position="376"/>
        <end position="385"/>
    </location>
</feature>
<dbReference type="InterPro" id="IPR022100">
    <property type="entry name" value="WDHD1/CFT4_beta-prop_2nd"/>
</dbReference>
<dbReference type="GeneID" id="106124852"/>
<gene>
    <name evidence="10" type="primary">LOC106124852</name>
</gene>
<dbReference type="Proteomes" id="UP000694872">
    <property type="component" value="Unplaced"/>
</dbReference>
<keyword evidence="4" id="KW-0539">Nucleus</keyword>
<proteinExistence type="predicted"/>
<dbReference type="PROSITE" id="PS50082">
    <property type="entry name" value="WD_REPEATS_2"/>
    <property type="match status" value="2"/>
</dbReference>
<dbReference type="SUPFAM" id="SSF50978">
    <property type="entry name" value="WD40 repeat-like"/>
    <property type="match status" value="2"/>
</dbReference>
<dbReference type="GO" id="GO:0006281">
    <property type="term" value="P:DNA repair"/>
    <property type="evidence" value="ECO:0007669"/>
    <property type="project" value="TreeGrafter"/>
</dbReference>
<dbReference type="GO" id="GO:0043596">
    <property type="term" value="C:nuclear replication fork"/>
    <property type="evidence" value="ECO:0007669"/>
    <property type="project" value="TreeGrafter"/>
</dbReference>
<accession>A0AAJ6ZQF6</accession>
<dbReference type="PANTHER" id="PTHR19932:SF10">
    <property type="entry name" value="WD REPEAT AND HMG-BOX DNA-BINDING PROTEIN 1"/>
    <property type="match status" value="1"/>
</dbReference>
<dbReference type="PROSITE" id="PS50294">
    <property type="entry name" value="WD_REPEATS_REGION"/>
    <property type="match status" value="2"/>
</dbReference>
<evidence type="ECO:0000259" key="8">
    <source>
        <dbReference type="Pfam" id="PF20946"/>
    </source>
</evidence>
<evidence type="ECO:0000256" key="2">
    <source>
        <dbReference type="ARBA" id="ARBA00022574"/>
    </source>
</evidence>
<feature type="domain" description="WDHD1/CFT4 second beta-propeller" evidence="7">
    <location>
        <begin position="383"/>
        <end position="659"/>
    </location>
</feature>
<feature type="domain" description="WDHD1/CFT4 helical bundle" evidence="8">
    <location>
        <begin position="684"/>
        <end position="746"/>
    </location>
</feature>
<dbReference type="Gene3D" id="2.130.10.10">
    <property type="entry name" value="YVTN repeat-like/Quinoprotein amine dehydrogenase"/>
    <property type="match status" value="2"/>
</dbReference>
<dbReference type="InterPro" id="IPR015943">
    <property type="entry name" value="WD40/YVTN_repeat-like_dom_sf"/>
</dbReference>
<dbReference type="CTD" id="36551"/>
<dbReference type="GO" id="GO:0003677">
    <property type="term" value="F:DNA binding"/>
    <property type="evidence" value="ECO:0007669"/>
    <property type="project" value="UniProtKB-KW"/>
</dbReference>
<organism evidence="10">
    <name type="scientific">Papilio xuthus</name>
    <name type="common">Asian swallowtail butterfly</name>
    <dbReference type="NCBI Taxonomy" id="66420"/>
    <lineage>
        <taxon>Eukaryota</taxon>
        <taxon>Metazoa</taxon>
        <taxon>Ecdysozoa</taxon>
        <taxon>Arthropoda</taxon>
        <taxon>Hexapoda</taxon>
        <taxon>Insecta</taxon>
        <taxon>Pterygota</taxon>
        <taxon>Neoptera</taxon>
        <taxon>Endopterygota</taxon>
        <taxon>Lepidoptera</taxon>
        <taxon>Glossata</taxon>
        <taxon>Ditrysia</taxon>
        <taxon>Papilionoidea</taxon>
        <taxon>Papilionidae</taxon>
        <taxon>Papilioninae</taxon>
        <taxon>Papilio</taxon>
    </lineage>
</organism>
<evidence type="ECO:0000256" key="6">
    <source>
        <dbReference type="SAM" id="MobiDB-lite"/>
    </source>
</evidence>
<keyword evidence="3" id="KW-0677">Repeat</keyword>
<dbReference type="InterPro" id="IPR019775">
    <property type="entry name" value="WD40_repeat_CS"/>
</dbReference>
<evidence type="ECO:0000259" key="9">
    <source>
        <dbReference type="Pfam" id="PF24817"/>
    </source>
</evidence>
<dbReference type="Pfam" id="PF12341">
    <property type="entry name" value="Mcl1_mid"/>
    <property type="match status" value="1"/>
</dbReference>
<comment type="subcellular location">
    <subcellularLocation>
        <location evidence="1">Nucleus</location>
    </subcellularLocation>
</comment>
<dbReference type="Pfam" id="PF24817">
    <property type="entry name" value="WD40_WDHD1_1st"/>
    <property type="match status" value="1"/>
</dbReference>
<evidence type="ECO:0000259" key="7">
    <source>
        <dbReference type="Pfam" id="PF12341"/>
    </source>
</evidence>
<dbReference type="PANTHER" id="PTHR19932">
    <property type="entry name" value="WD REPEAT AND HMG-BOX DNA BINDING PROTEIN"/>
    <property type="match status" value="1"/>
</dbReference>
<evidence type="ECO:0000256" key="5">
    <source>
        <dbReference type="PROSITE-ProRule" id="PRU00221"/>
    </source>
</evidence>
<feature type="domain" description="WDHD1 first WD40" evidence="9">
    <location>
        <begin position="9"/>
        <end position="300"/>
    </location>
</feature>
<dbReference type="GO" id="GO:0000278">
    <property type="term" value="P:mitotic cell cycle"/>
    <property type="evidence" value="ECO:0007669"/>
    <property type="project" value="TreeGrafter"/>
</dbReference>
<dbReference type="InterPro" id="IPR036322">
    <property type="entry name" value="WD40_repeat_dom_sf"/>
</dbReference>
<name>A0AAJ6ZQF6_PAPXU</name>
<reference evidence="10" key="1">
    <citation type="submission" date="2025-08" db="UniProtKB">
        <authorList>
            <consortium name="RefSeq"/>
        </authorList>
    </citation>
    <scope>IDENTIFICATION</scope>
</reference>
<dbReference type="PROSITE" id="PS00678">
    <property type="entry name" value="WD_REPEATS_1"/>
    <property type="match status" value="1"/>
</dbReference>
<dbReference type="AlphaFoldDB" id="A0AAJ6ZQF6"/>
<feature type="region of interest" description="Disordered" evidence="6">
    <location>
        <begin position="893"/>
        <end position="930"/>
    </location>
</feature>
<dbReference type="Pfam" id="PF20946">
    <property type="entry name" value="Ctf4_C"/>
    <property type="match status" value="1"/>
</dbReference>
<sequence length="930" mass="102437">MKIESKPLRYAHAEGHTDVCFSEDGQHIITCGHDGDVRIWLGIEDDDPNSHCVGESALAVCFKDKRLYVANDNHTVQAYTFPAFDKDGIVTRFTAPVTQIMSSPQIEVLGCCSENMESKICNLEGGAPLFVMTEHKGPVLSVAICPHMKYAATACGDGVLRIWDIDTQKIVKEVTCVPKINTFYAAKVLCRISFEPSEGKYLAYPNNREIILLDSESWGQRLTFTHSSIKCAISQCLFSPCGQYIAGSTVAGQIAVWEVQSGTCIGIIEHPTSHNVSAMAWSPKGNGVLAYCDIAGQLGMLVNCYGQDSNKVNGDSEDIEMVERDDNDDLVENLIHNYESDDDNAISLEKIKNDTLGLTTEQESRPQSRHAAPAPSAVPPQPPFQPSATPAHLEHRYMCWNDIGIVRCHTAENGESSIDIEFHDSSLHHGINLNNYLNHTMASLSSSVLALACETPSKLVCISLMGSSKEWSVAMPDTEEILCVSATSALVACATDARLLRLFTTMGTQRQVISLPGPAVALSGFNTTVMAVYHSTDPGLSDQHLAMDIIALNGRQVRSKTVHLPLTPGCKLAWLGCTDVGSPCTYDTAGILRLYDIASGIWMPICDTTAHSKGASDTWFIVSISEPTQTVRVILCRGTSYPLTVPRPIVTEIPLQIPLCELDNEKSQYEEQLVRWAHTTADVDVKTARETALKLFALACRSEIEQRALELMELLKDEKLLPLAAKYASRLGRMHLADKLSDLADKWHTDADKLNVAHNSHFQELETQETYDVTQDDMNSSIIIPQRINKKVESVAPIKPVPIKSSPMGKRNPFRKQQDTIKSGQNPLSLTDRTLVEVHTVPEATENNDPLTPLEGETFVLWFSRNKSTLEEQHPELTPSELTRQGVRMFKSIQTASEGPQKRKLEDSTDASVTNAPKQSKLSAFAFQKK</sequence>
<evidence type="ECO:0000313" key="10">
    <source>
        <dbReference type="RefSeq" id="XP_013177303.1"/>
    </source>
</evidence>
<feature type="region of interest" description="Disordered" evidence="6">
    <location>
        <begin position="359"/>
        <end position="388"/>
    </location>
</feature>
<keyword evidence="10" id="KW-0238">DNA-binding</keyword>
<feature type="region of interest" description="Disordered" evidence="6">
    <location>
        <begin position="800"/>
        <end position="827"/>
    </location>
</feature>
<dbReference type="SMART" id="SM00320">
    <property type="entry name" value="WD40"/>
    <property type="match status" value="4"/>
</dbReference>
<dbReference type="RefSeq" id="XP_013177303.1">
    <property type="nucleotide sequence ID" value="XM_013321849.1"/>
</dbReference>
<feature type="repeat" description="WD" evidence="5">
    <location>
        <begin position="9"/>
        <end position="40"/>
    </location>
</feature>
<dbReference type="InterPro" id="IPR057646">
    <property type="entry name" value="WD40_WDHD1_1st"/>
</dbReference>
<protein>
    <submittedName>
        <fullName evidence="10">WD repeat and HMG-box DNA-binding protein 1</fullName>
    </submittedName>
</protein>
<dbReference type="InterPro" id="IPR048591">
    <property type="entry name" value="WDHD1/CFT4_hel"/>
</dbReference>
<feature type="repeat" description="WD" evidence="5">
    <location>
        <begin position="132"/>
        <end position="173"/>
    </location>
</feature>
<feature type="compositionally biased region" description="Polar residues" evidence="6">
    <location>
        <begin position="910"/>
        <end position="922"/>
    </location>
</feature>
<dbReference type="KEGG" id="pxu:106124852"/>
<dbReference type="GO" id="GO:0006261">
    <property type="term" value="P:DNA-templated DNA replication"/>
    <property type="evidence" value="ECO:0007669"/>
    <property type="project" value="TreeGrafter"/>
</dbReference>
<dbReference type="InterPro" id="IPR001680">
    <property type="entry name" value="WD40_rpt"/>
</dbReference>